<dbReference type="Gene3D" id="1.20.120.450">
    <property type="entry name" value="dinb family like domain"/>
    <property type="match status" value="1"/>
</dbReference>
<dbReference type="Proteomes" id="UP000585638">
    <property type="component" value="Unassembled WGS sequence"/>
</dbReference>
<protein>
    <submittedName>
        <fullName evidence="2">Uncharacterized protein (TIGR03083 family)</fullName>
    </submittedName>
</protein>
<name>A0A7W9NF67_9PSEU</name>
<accession>A0A7W9NF67</accession>
<keyword evidence="3" id="KW-1185">Reference proteome</keyword>
<dbReference type="AlphaFoldDB" id="A0A7W9NF67"/>
<dbReference type="GO" id="GO:0046872">
    <property type="term" value="F:metal ion binding"/>
    <property type="evidence" value="ECO:0007669"/>
    <property type="project" value="InterPro"/>
</dbReference>
<dbReference type="InterPro" id="IPR024344">
    <property type="entry name" value="MDMPI_metal-binding"/>
</dbReference>
<gene>
    <name evidence="2" type="ORF">BJ998_001395</name>
</gene>
<dbReference type="SUPFAM" id="SSF109854">
    <property type="entry name" value="DinB/YfiT-like putative metalloenzymes"/>
    <property type="match status" value="1"/>
</dbReference>
<proteinExistence type="predicted"/>
<feature type="domain" description="Mycothiol-dependent maleylpyruvate isomerase metal-binding" evidence="1">
    <location>
        <begin position="18"/>
        <end position="155"/>
    </location>
</feature>
<sequence length="207" mass="22088">MISSFLSAARTAAVLLHSAELAESWTKPSALAEFRISGLAGHLAGQVSNMHRFLDAAVPPDLVPMDAVRYYTQHGDVDVDSEVATGIRVRSEEHAGPSAADLAARYDAALESVAARLDGLPPELPVLMFDRWVLPLDQCLLTRILELVVHADDLAVSLGVPTPSFSDDVVDAAVTTLARISVVKRGPLPALRALSRRERADGMAAAF</sequence>
<organism evidence="2 3">
    <name type="scientific">Kutzneria kofuensis</name>
    <dbReference type="NCBI Taxonomy" id="103725"/>
    <lineage>
        <taxon>Bacteria</taxon>
        <taxon>Bacillati</taxon>
        <taxon>Actinomycetota</taxon>
        <taxon>Actinomycetes</taxon>
        <taxon>Pseudonocardiales</taxon>
        <taxon>Pseudonocardiaceae</taxon>
        <taxon>Kutzneria</taxon>
    </lineage>
</organism>
<dbReference type="EMBL" id="JACHIR010000001">
    <property type="protein sequence ID" value="MBB5890199.1"/>
    <property type="molecule type" value="Genomic_DNA"/>
</dbReference>
<comment type="caution">
    <text evidence="2">The sequence shown here is derived from an EMBL/GenBank/DDBJ whole genome shotgun (WGS) entry which is preliminary data.</text>
</comment>
<evidence type="ECO:0000259" key="1">
    <source>
        <dbReference type="Pfam" id="PF11716"/>
    </source>
</evidence>
<evidence type="ECO:0000313" key="2">
    <source>
        <dbReference type="EMBL" id="MBB5890199.1"/>
    </source>
</evidence>
<dbReference type="RefSeq" id="WP_184859515.1">
    <property type="nucleotide sequence ID" value="NZ_BAAAWY010000025.1"/>
</dbReference>
<dbReference type="Pfam" id="PF11716">
    <property type="entry name" value="MDMPI_N"/>
    <property type="match status" value="1"/>
</dbReference>
<reference evidence="2 3" key="1">
    <citation type="submission" date="2020-08" db="EMBL/GenBank/DDBJ databases">
        <title>Sequencing the genomes of 1000 actinobacteria strains.</title>
        <authorList>
            <person name="Klenk H.-P."/>
        </authorList>
    </citation>
    <scope>NUCLEOTIDE SEQUENCE [LARGE SCALE GENOMIC DNA]</scope>
    <source>
        <strain evidence="2 3">DSM 43851</strain>
    </source>
</reference>
<evidence type="ECO:0000313" key="3">
    <source>
        <dbReference type="Proteomes" id="UP000585638"/>
    </source>
</evidence>
<dbReference type="InterPro" id="IPR034660">
    <property type="entry name" value="DinB/YfiT-like"/>
</dbReference>